<feature type="compositionally biased region" description="Basic and acidic residues" evidence="6">
    <location>
        <begin position="19"/>
        <end position="30"/>
    </location>
</feature>
<evidence type="ECO:0000259" key="7">
    <source>
        <dbReference type="Pfam" id="PF02631"/>
    </source>
</evidence>
<feature type="domain" description="RecX second three-helical" evidence="7">
    <location>
        <begin position="141"/>
        <end position="179"/>
    </location>
</feature>
<dbReference type="Pfam" id="PF02631">
    <property type="entry name" value="RecX_HTH2"/>
    <property type="match status" value="1"/>
</dbReference>
<comment type="function">
    <text evidence="5">Modulates RecA activity.</text>
</comment>
<dbReference type="KEGG" id="bfk:QN062_01210"/>
<dbReference type="AlphaFoldDB" id="A0AB39UQ89"/>
<evidence type="ECO:0000256" key="1">
    <source>
        <dbReference type="ARBA" id="ARBA00004496"/>
    </source>
</evidence>
<feature type="domain" description="RecX first three-helical" evidence="9">
    <location>
        <begin position="95"/>
        <end position="134"/>
    </location>
</feature>
<dbReference type="GO" id="GO:0005737">
    <property type="term" value="C:cytoplasm"/>
    <property type="evidence" value="ECO:0007669"/>
    <property type="project" value="UniProtKB-SubCell"/>
</dbReference>
<dbReference type="GO" id="GO:0006282">
    <property type="term" value="P:regulation of DNA repair"/>
    <property type="evidence" value="ECO:0007669"/>
    <property type="project" value="UniProtKB-UniRule"/>
</dbReference>
<dbReference type="RefSeq" id="WP_369341816.1">
    <property type="nucleotide sequence ID" value="NZ_CP129675.1"/>
</dbReference>
<feature type="region of interest" description="Disordered" evidence="6">
    <location>
        <begin position="1"/>
        <end position="72"/>
    </location>
</feature>
<dbReference type="PANTHER" id="PTHR33602">
    <property type="entry name" value="REGULATORY PROTEIN RECX FAMILY PROTEIN"/>
    <property type="match status" value="1"/>
</dbReference>
<dbReference type="PANTHER" id="PTHR33602:SF1">
    <property type="entry name" value="REGULATORY PROTEIN RECX FAMILY PROTEIN"/>
    <property type="match status" value="1"/>
</dbReference>
<dbReference type="Gene3D" id="1.10.10.10">
    <property type="entry name" value="Winged helix-like DNA-binding domain superfamily/Winged helix DNA-binding domain"/>
    <property type="match status" value="2"/>
</dbReference>
<dbReference type="EMBL" id="CP129675">
    <property type="protein sequence ID" value="XDS47513.1"/>
    <property type="molecule type" value="Genomic_DNA"/>
</dbReference>
<proteinExistence type="inferred from homology"/>
<dbReference type="InterPro" id="IPR053924">
    <property type="entry name" value="RecX_HTH_2nd"/>
</dbReference>
<dbReference type="InterPro" id="IPR053926">
    <property type="entry name" value="RecX_HTH_1st"/>
</dbReference>
<comment type="similarity">
    <text evidence="2 5">Belongs to the RecX family.</text>
</comment>
<gene>
    <name evidence="5" type="primary">recX</name>
    <name evidence="12" type="ORF">QN062_01210</name>
    <name evidence="11" type="ORF">QN216_05215</name>
    <name evidence="10" type="ORF">QN217_05230</name>
</gene>
<evidence type="ECO:0000256" key="3">
    <source>
        <dbReference type="ARBA" id="ARBA00018111"/>
    </source>
</evidence>
<evidence type="ECO:0000313" key="10">
    <source>
        <dbReference type="EMBL" id="XDS47513.1"/>
    </source>
</evidence>
<dbReference type="Pfam" id="PF21982">
    <property type="entry name" value="RecX_HTH1"/>
    <property type="match status" value="1"/>
</dbReference>
<accession>A0AB39UQ89</accession>
<feature type="domain" description="RecX third three-helical" evidence="8">
    <location>
        <begin position="192"/>
        <end position="234"/>
    </location>
</feature>
<dbReference type="InterPro" id="IPR053925">
    <property type="entry name" value="RecX_HTH_3rd"/>
</dbReference>
<reference evidence="12" key="1">
    <citation type="submission" date="2023-07" db="EMBL/GenBank/DDBJ databases">
        <title>Bifidobacterium aquikefiriaerophilum sp. nov. and Bifidobacterium eccum sp. nov., isolated from water kefir.</title>
        <authorList>
            <person name="Breselge S."/>
            <person name="Bellassi P."/>
            <person name="Barcenilla C."/>
            <person name="Alvarez-Ordonez A."/>
            <person name="Morelli L."/>
            <person name="Cotter P.D."/>
        </authorList>
    </citation>
    <scope>NUCLEOTIDE SEQUENCE</scope>
    <source>
        <strain evidence="12">WK012_4_13</strain>
        <strain evidence="11">WK013_4_14</strain>
        <strain evidence="10">WK048_4_13</strain>
    </source>
</reference>
<evidence type="ECO:0000256" key="4">
    <source>
        <dbReference type="ARBA" id="ARBA00022490"/>
    </source>
</evidence>
<evidence type="ECO:0000256" key="2">
    <source>
        <dbReference type="ARBA" id="ARBA00009695"/>
    </source>
</evidence>
<sequence>MITVEGFLAGHGIVMPESQPEKSPKGEHAGRPARKPSGNSAGRAGRRGIGAERGEVTGIDAHDINAHDGDAGASVADDSHAAAPCSIGDDDIDACREAALRLLDAAPRSSGGLKQRLLDKEFEEPVIDEVIGRLTKVLLINDEAYAESAVRYCLSRNMGARFTQRELLRKGVDRELAQRVVSAAEEEGCFVDAAYELGRTVLRKTKGLDPIRRKRRLWSTAGRKGHSPDTIRQVANELFD</sequence>
<evidence type="ECO:0000313" key="11">
    <source>
        <dbReference type="EMBL" id="XDS47776.1"/>
    </source>
</evidence>
<organism evidence="12">
    <name type="scientific">Bifidobacterium fermentum</name>
    <dbReference type="NCBI Taxonomy" id="3059035"/>
    <lineage>
        <taxon>Bacteria</taxon>
        <taxon>Bacillati</taxon>
        <taxon>Actinomycetota</taxon>
        <taxon>Actinomycetes</taxon>
        <taxon>Bifidobacteriales</taxon>
        <taxon>Bifidobacteriaceae</taxon>
        <taxon>Bifidobacterium</taxon>
    </lineage>
</organism>
<evidence type="ECO:0000313" key="12">
    <source>
        <dbReference type="EMBL" id="XDS50854.1"/>
    </source>
</evidence>
<evidence type="ECO:0000256" key="6">
    <source>
        <dbReference type="SAM" id="MobiDB-lite"/>
    </source>
</evidence>
<name>A0AB39UQ89_9BIFI</name>
<feature type="compositionally biased region" description="Basic and acidic residues" evidence="6">
    <location>
        <begin position="49"/>
        <end position="70"/>
    </location>
</feature>
<dbReference type="EMBL" id="CP129682">
    <property type="protein sequence ID" value="XDS47776.1"/>
    <property type="molecule type" value="Genomic_DNA"/>
</dbReference>
<dbReference type="InterPro" id="IPR036388">
    <property type="entry name" value="WH-like_DNA-bd_sf"/>
</dbReference>
<dbReference type="Pfam" id="PF21981">
    <property type="entry name" value="RecX_HTH3"/>
    <property type="match status" value="1"/>
</dbReference>
<dbReference type="HAMAP" id="MF_01114">
    <property type="entry name" value="RecX"/>
    <property type="match status" value="1"/>
</dbReference>
<evidence type="ECO:0000259" key="9">
    <source>
        <dbReference type="Pfam" id="PF21982"/>
    </source>
</evidence>
<comment type="subcellular location">
    <subcellularLocation>
        <location evidence="1 5">Cytoplasm</location>
    </subcellularLocation>
</comment>
<keyword evidence="4 5" id="KW-0963">Cytoplasm</keyword>
<dbReference type="InterPro" id="IPR003783">
    <property type="entry name" value="Regulatory_RecX"/>
</dbReference>
<dbReference type="EMBL" id="CP129683">
    <property type="protein sequence ID" value="XDS50854.1"/>
    <property type="molecule type" value="Genomic_DNA"/>
</dbReference>
<evidence type="ECO:0000259" key="8">
    <source>
        <dbReference type="Pfam" id="PF21981"/>
    </source>
</evidence>
<evidence type="ECO:0000256" key="5">
    <source>
        <dbReference type="HAMAP-Rule" id="MF_01114"/>
    </source>
</evidence>
<protein>
    <recommendedName>
        <fullName evidence="3 5">Regulatory protein RecX</fullName>
    </recommendedName>
</protein>